<reference evidence="1" key="1">
    <citation type="submission" date="2016-10" db="EMBL/GenBank/DDBJ databases">
        <title>Sequence of Gallionella enrichment culture.</title>
        <authorList>
            <person name="Poehlein A."/>
            <person name="Muehling M."/>
            <person name="Daniel R."/>
        </authorList>
    </citation>
    <scope>NUCLEOTIDE SEQUENCE</scope>
</reference>
<name>A0A1J5SY98_9ZZZZ</name>
<accession>A0A1J5SY98</accession>
<gene>
    <name evidence="1" type="ORF">GALL_53710</name>
</gene>
<evidence type="ECO:0000313" key="1">
    <source>
        <dbReference type="EMBL" id="OIR13554.1"/>
    </source>
</evidence>
<comment type="caution">
    <text evidence="1">The sequence shown here is derived from an EMBL/GenBank/DDBJ whole genome shotgun (WGS) entry which is preliminary data.</text>
</comment>
<sequence>MALCILRTMDERMLHALESQRDQLHSRWEALLRVEPVTTPLGQPEALMHMIDYTLNTLFAALRTQHAPRRHFRSISAAASDRKLCPCGRNPLLAYFVAGEQAILEALILAQANLPDCAETRSASLQELKHTLAWVAYREIETFCALCQMRDQSHGTPPATEEHAEASPA</sequence>
<proteinExistence type="predicted"/>
<protein>
    <submittedName>
        <fullName evidence="1">Uncharacterized protein</fullName>
    </submittedName>
</protein>
<dbReference type="EMBL" id="MLJW01000014">
    <property type="protein sequence ID" value="OIR13554.1"/>
    <property type="molecule type" value="Genomic_DNA"/>
</dbReference>
<dbReference type="AlphaFoldDB" id="A0A1J5SY98"/>
<organism evidence="1">
    <name type="scientific">mine drainage metagenome</name>
    <dbReference type="NCBI Taxonomy" id="410659"/>
    <lineage>
        <taxon>unclassified sequences</taxon>
        <taxon>metagenomes</taxon>
        <taxon>ecological metagenomes</taxon>
    </lineage>
</organism>